<protein>
    <submittedName>
        <fullName evidence="1">Uncharacterized protein</fullName>
    </submittedName>
</protein>
<accession>A0ABQ3XPI0</accession>
<name>A0ABQ3XPI0_9ACTN</name>
<organism evidence="1 2">
    <name type="scientific">Actinoplanes couchii</name>
    <dbReference type="NCBI Taxonomy" id="403638"/>
    <lineage>
        <taxon>Bacteria</taxon>
        <taxon>Bacillati</taxon>
        <taxon>Actinomycetota</taxon>
        <taxon>Actinomycetes</taxon>
        <taxon>Micromonosporales</taxon>
        <taxon>Micromonosporaceae</taxon>
        <taxon>Actinoplanes</taxon>
    </lineage>
</organism>
<evidence type="ECO:0000313" key="2">
    <source>
        <dbReference type="Proteomes" id="UP000612282"/>
    </source>
</evidence>
<evidence type="ECO:0000313" key="1">
    <source>
        <dbReference type="EMBL" id="GID60417.1"/>
    </source>
</evidence>
<sequence>MTGLVPFGIRLARLLELRGLPSLDPETTVDDTLLRRLGPELGLHTADLFLFAGLEVPEDLAPAQLEHRLRVKRLLWSAGRLDPAAFARVRGFVRELPARPVRRDRPFPDDGDDATPGVVLRRLLANRNIRMDSQVLMVLGGGPYVSTSTYWMATAGRIPLADRFVNPIARLIGISVGELAALLGIEAAEIPWGQPHPLLPELVDLAWALRRLDDEQVLATREFIEVCSAP</sequence>
<keyword evidence="2" id="KW-1185">Reference proteome</keyword>
<gene>
    <name evidence="1" type="ORF">Aco03nite_088210</name>
</gene>
<dbReference type="EMBL" id="BOMG01000108">
    <property type="protein sequence ID" value="GID60417.1"/>
    <property type="molecule type" value="Genomic_DNA"/>
</dbReference>
<dbReference type="RefSeq" id="WP_203807416.1">
    <property type="nucleotide sequence ID" value="NZ_BAAAQE010000112.1"/>
</dbReference>
<dbReference type="Proteomes" id="UP000612282">
    <property type="component" value="Unassembled WGS sequence"/>
</dbReference>
<proteinExistence type="predicted"/>
<comment type="caution">
    <text evidence="1">The sequence shown here is derived from an EMBL/GenBank/DDBJ whole genome shotgun (WGS) entry which is preliminary data.</text>
</comment>
<reference evidence="1 2" key="1">
    <citation type="submission" date="2021-01" db="EMBL/GenBank/DDBJ databases">
        <title>Whole genome shotgun sequence of Actinoplanes couchii NBRC 106145.</title>
        <authorList>
            <person name="Komaki H."/>
            <person name="Tamura T."/>
        </authorList>
    </citation>
    <scope>NUCLEOTIDE SEQUENCE [LARGE SCALE GENOMIC DNA]</scope>
    <source>
        <strain evidence="1 2">NBRC 106145</strain>
    </source>
</reference>